<evidence type="ECO:0000256" key="2">
    <source>
        <dbReference type="ARBA" id="ARBA00022475"/>
    </source>
</evidence>
<comment type="caution">
    <text evidence="9">The sequence shown here is derived from an EMBL/GenBank/DDBJ whole genome shotgun (WGS) entry which is preliminary data.</text>
</comment>
<sequence length="360" mass="39435">MRDIWYLVLPLIISALITPAVKQIGYRLDAFAQMNERTVHHGRIVRIGGVAIYLAFIITMALFVKTDMSMNGILIGSTIMFIGGLIDDLVNLKPLYKFGFQVVAAIVLIASGVTLDVIRLPLGITINMGVVSFIVTFFWITGITNAVNLIDGLDGLCGGICVIILTVIAMLSIIEGRSDVEMIALILVGATLGFLIYNAHPASIFMGDCGALFLGFIISAISLLGFKSSTIMTLALPLLLLALPIIDTLSAILRRTLKGHKFSEADKSHIHHLLMNKFGHKNTVIIMCIVTALFGLTAYVYMINKGIGLISLFVIMLAVDLFIEASGMISEKYHPILSVSRRIIRRMMRKKNIPEGDQRK</sequence>
<dbReference type="AlphaFoldDB" id="A0A9D2NSA5"/>
<evidence type="ECO:0000256" key="1">
    <source>
        <dbReference type="ARBA" id="ARBA00004651"/>
    </source>
</evidence>
<feature type="binding site" evidence="7">
    <location>
        <position position="148"/>
    </location>
    <ligand>
        <name>Mg(2+)</name>
        <dbReference type="ChEBI" id="CHEBI:18420"/>
    </ligand>
</feature>
<feature type="transmembrane region" description="Helical" evidence="8">
    <location>
        <begin position="231"/>
        <end position="253"/>
    </location>
</feature>
<dbReference type="GO" id="GO:0044038">
    <property type="term" value="P:cell wall macromolecule biosynthetic process"/>
    <property type="evidence" value="ECO:0007669"/>
    <property type="project" value="TreeGrafter"/>
</dbReference>
<feature type="transmembrane region" description="Helical" evidence="8">
    <location>
        <begin position="70"/>
        <end position="86"/>
    </location>
</feature>
<comment type="subcellular location">
    <subcellularLocation>
        <location evidence="1">Cell membrane</location>
        <topology evidence="1">Multi-pass membrane protein</topology>
    </subcellularLocation>
</comment>
<dbReference type="GO" id="GO:0005886">
    <property type="term" value="C:plasma membrane"/>
    <property type="evidence" value="ECO:0007669"/>
    <property type="project" value="UniProtKB-SubCell"/>
</dbReference>
<protein>
    <submittedName>
        <fullName evidence="9">Undecaprenyl/decaprenyl-phosphate alpha-N-acetylglucosaminyl 1-phosphate transferase</fullName>
    </submittedName>
</protein>
<feature type="transmembrane region" description="Helical" evidence="8">
    <location>
        <begin position="204"/>
        <end position="225"/>
    </location>
</feature>
<dbReference type="GO" id="GO:0009103">
    <property type="term" value="P:lipopolysaccharide biosynthetic process"/>
    <property type="evidence" value="ECO:0007669"/>
    <property type="project" value="TreeGrafter"/>
</dbReference>
<dbReference type="CDD" id="cd06853">
    <property type="entry name" value="GT_WecA_like"/>
    <property type="match status" value="1"/>
</dbReference>
<keyword evidence="2" id="KW-1003">Cell membrane</keyword>
<reference evidence="9" key="1">
    <citation type="journal article" date="2021" name="PeerJ">
        <title>Extensive microbial diversity within the chicken gut microbiome revealed by metagenomics and culture.</title>
        <authorList>
            <person name="Gilroy R."/>
            <person name="Ravi A."/>
            <person name="Getino M."/>
            <person name="Pursley I."/>
            <person name="Horton D.L."/>
            <person name="Alikhan N.F."/>
            <person name="Baker D."/>
            <person name="Gharbi K."/>
            <person name="Hall N."/>
            <person name="Watson M."/>
            <person name="Adriaenssens E.M."/>
            <person name="Foster-Nyarko E."/>
            <person name="Jarju S."/>
            <person name="Secka A."/>
            <person name="Antonio M."/>
            <person name="Oren A."/>
            <person name="Chaudhuri R.R."/>
            <person name="La Ragione R."/>
            <person name="Hildebrand F."/>
            <person name="Pallen M.J."/>
        </authorList>
    </citation>
    <scope>NUCLEOTIDE SEQUENCE</scope>
    <source>
        <strain evidence="9">CHK187-11901</strain>
    </source>
</reference>
<evidence type="ECO:0000256" key="7">
    <source>
        <dbReference type="PIRSR" id="PIRSR600715-1"/>
    </source>
</evidence>
<name>A0A9D2NSA5_9FIRM</name>
<feature type="transmembrane region" description="Helical" evidence="8">
    <location>
        <begin position="44"/>
        <end position="64"/>
    </location>
</feature>
<reference evidence="9" key="2">
    <citation type="submission" date="2021-04" db="EMBL/GenBank/DDBJ databases">
        <authorList>
            <person name="Gilroy R."/>
        </authorList>
    </citation>
    <scope>NUCLEOTIDE SEQUENCE</scope>
    <source>
        <strain evidence="9">CHK187-11901</strain>
    </source>
</reference>
<evidence type="ECO:0000256" key="3">
    <source>
        <dbReference type="ARBA" id="ARBA00022679"/>
    </source>
</evidence>
<dbReference type="GO" id="GO:0071555">
    <property type="term" value="P:cell wall organization"/>
    <property type="evidence" value="ECO:0007669"/>
    <property type="project" value="TreeGrafter"/>
</dbReference>
<evidence type="ECO:0000256" key="4">
    <source>
        <dbReference type="ARBA" id="ARBA00022692"/>
    </source>
</evidence>
<proteinExistence type="predicted"/>
<dbReference type="InterPro" id="IPR018480">
    <property type="entry name" value="PNAcMuramoyl-5peptid_Trfase_CS"/>
</dbReference>
<dbReference type="InterPro" id="IPR000715">
    <property type="entry name" value="Glycosyl_transferase_4"/>
</dbReference>
<dbReference type="PROSITE" id="PS01348">
    <property type="entry name" value="MRAY_2"/>
    <property type="match status" value="1"/>
</dbReference>
<gene>
    <name evidence="9" type="ORF">H9702_07780</name>
</gene>
<dbReference type="Pfam" id="PF00953">
    <property type="entry name" value="Glycos_transf_4"/>
    <property type="match status" value="1"/>
</dbReference>
<dbReference type="EMBL" id="DWWM01000051">
    <property type="protein sequence ID" value="HJC37009.1"/>
    <property type="molecule type" value="Genomic_DNA"/>
</dbReference>
<feature type="transmembrane region" description="Helical" evidence="8">
    <location>
        <begin position="180"/>
        <end position="197"/>
    </location>
</feature>
<dbReference type="PANTHER" id="PTHR22926:SF3">
    <property type="entry name" value="UNDECAPRENYL-PHOSPHATE ALPHA-N-ACETYLGLUCOSAMINYL 1-PHOSPHATE TRANSFERASE"/>
    <property type="match status" value="1"/>
</dbReference>
<keyword evidence="4 8" id="KW-0812">Transmembrane</keyword>
<keyword evidence="7" id="KW-0479">Metal-binding</keyword>
<feature type="transmembrane region" description="Helical" evidence="8">
    <location>
        <begin position="283"/>
        <end position="301"/>
    </location>
</feature>
<dbReference type="GO" id="GO:0046872">
    <property type="term" value="F:metal ion binding"/>
    <property type="evidence" value="ECO:0007669"/>
    <property type="project" value="UniProtKB-KW"/>
</dbReference>
<dbReference type="PANTHER" id="PTHR22926">
    <property type="entry name" value="PHOSPHO-N-ACETYLMURAMOYL-PENTAPEPTIDE-TRANSFERASE"/>
    <property type="match status" value="1"/>
</dbReference>
<evidence type="ECO:0000256" key="6">
    <source>
        <dbReference type="ARBA" id="ARBA00023136"/>
    </source>
</evidence>
<accession>A0A9D2NSA5</accession>
<dbReference type="Proteomes" id="UP000823896">
    <property type="component" value="Unassembled WGS sequence"/>
</dbReference>
<keyword evidence="6 8" id="KW-0472">Membrane</keyword>
<feature type="transmembrane region" description="Helical" evidence="8">
    <location>
        <begin position="6"/>
        <end position="24"/>
    </location>
</feature>
<evidence type="ECO:0000256" key="5">
    <source>
        <dbReference type="ARBA" id="ARBA00022989"/>
    </source>
</evidence>
<evidence type="ECO:0000256" key="8">
    <source>
        <dbReference type="SAM" id="Phobius"/>
    </source>
</evidence>
<feature type="transmembrane region" description="Helical" evidence="8">
    <location>
        <begin position="124"/>
        <end position="143"/>
    </location>
</feature>
<feature type="transmembrane region" description="Helical" evidence="8">
    <location>
        <begin position="307"/>
        <end position="323"/>
    </location>
</feature>
<keyword evidence="7" id="KW-0460">Magnesium</keyword>
<comment type="cofactor">
    <cofactor evidence="7">
        <name>Mg(2+)</name>
        <dbReference type="ChEBI" id="CHEBI:18420"/>
    </cofactor>
</comment>
<feature type="binding site" evidence="7">
    <location>
        <position position="208"/>
    </location>
    <ligand>
        <name>Mg(2+)</name>
        <dbReference type="ChEBI" id="CHEBI:18420"/>
    </ligand>
</feature>
<feature type="transmembrane region" description="Helical" evidence="8">
    <location>
        <begin position="155"/>
        <end position="174"/>
    </location>
</feature>
<evidence type="ECO:0000313" key="10">
    <source>
        <dbReference type="Proteomes" id="UP000823896"/>
    </source>
</evidence>
<feature type="transmembrane region" description="Helical" evidence="8">
    <location>
        <begin position="98"/>
        <end position="118"/>
    </location>
</feature>
<evidence type="ECO:0000313" key="9">
    <source>
        <dbReference type="EMBL" id="HJC37009.1"/>
    </source>
</evidence>
<dbReference type="GO" id="GO:0016780">
    <property type="term" value="F:phosphotransferase activity, for other substituted phosphate groups"/>
    <property type="evidence" value="ECO:0007669"/>
    <property type="project" value="InterPro"/>
</dbReference>
<keyword evidence="3 9" id="KW-0808">Transferase</keyword>
<organism evidence="9 10">
    <name type="scientific">Candidatus Merdibacter merdavium</name>
    <dbReference type="NCBI Taxonomy" id="2838692"/>
    <lineage>
        <taxon>Bacteria</taxon>
        <taxon>Bacillati</taxon>
        <taxon>Bacillota</taxon>
        <taxon>Erysipelotrichia</taxon>
        <taxon>Erysipelotrichales</taxon>
        <taxon>Erysipelotrichaceae</taxon>
        <taxon>Merdibacter</taxon>
    </lineage>
</organism>
<keyword evidence="5 8" id="KW-1133">Transmembrane helix</keyword>